<keyword evidence="1" id="KW-1133">Transmembrane helix</keyword>
<name>A0AAV7VWT3_PLEWA</name>
<keyword evidence="1" id="KW-0472">Membrane</keyword>
<comment type="caution">
    <text evidence="2">The sequence shown here is derived from an EMBL/GenBank/DDBJ whole genome shotgun (WGS) entry which is preliminary data.</text>
</comment>
<accession>A0AAV7VWT3</accession>
<evidence type="ECO:0000313" key="2">
    <source>
        <dbReference type="EMBL" id="KAJ1206148.1"/>
    </source>
</evidence>
<sequence>MKELRRSTETLPKSGNWLSLSIPPACRQTRLFPRRPVPTPVQPLRLRVSASKTGRAMAPSSSRYGVLQSNSAGLVKPDSCSNLSKHGEEEARIKCLIKEILFEIGAEDKRKVLPEAVSSSSGSEEEGLGPEDLIQKYISKDLLPALVRHEKDGCIHFAHTVGCDKGFPVSLGNLQDVDDLVVNLLFTGASCDAAVFLLLGFAFGFEGFGFGSF</sequence>
<dbReference type="Proteomes" id="UP001066276">
    <property type="component" value="Chromosome 1_2"/>
</dbReference>
<feature type="transmembrane region" description="Helical" evidence="1">
    <location>
        <begin position="180"/>
        <end position="205"/>
    </location>
</feature>
<dbReference type="AlphaFoldDB" id="A0AAV7VWT3"/>
<reference evidence="2" key="1">
    <citation type="journal article" date="2022" name="bioRxiv">
        <title>Sequencing and chromosome-scale assembly of the giantPleurodeles waltlgenome.</title>
        <authorList>
            <person name="Brown T."/>
            <person name="Elewa A."/>
            <person name="Iarovenko S."/>
            <person name="Subramanian E."/>
            <person name="Araus A.J."/>
            <person name="Petzold A."/>
            <person name="Susuki M."/>
            <person name="Suzuki K.-i.T."/>
            <person name="Hayashi T."/>
            <person name="Toyoda A."/>
            <person name="Oliveira C."/>
            <person name="Osipova E."/>
            <person name="Leigh N.D."/>
            <person name="Simon A."/>
            <person name="Yun M.H."/>
        </authorList>
    </citation>
    <scope>NUCLEOTIDE SEQUENCE</scope>
    <source>
        <strain evidence="2">20211129_DDA</strain>
        <tissue evidence="2">Liver</tissue>
    </source>
</reference>
<keyword evidence="3" id="KW-1185">Reference proteome</keyword>
<organism evidence="2 3">
    <name type="scientific">Pleurodeles waltl</name>
    <name type="common">Iberian ribbed newt</name>
    <dbReference type="NCBI Taxonomy" id="8319"/>
    <lineage>
        <taxon>Eukaryota</taxon>
        <taxon>Metazoa</taxon>
        <taxon>Chordata</taxon>
        <taxon>Craniata</taxon>
        <taxon>Vertebrata</taxon>
        <taxon>Euteleostomi</taxon>
        <taxon>Amphibia</taxon>
        <taxon>Batrachia</taxon>
        <taxon>Caudata</taxon>
        <taxon>Salamandroidea</taxon>
        <taxon>Salamandridae</taxon>
        <taxon>Pleurodelinae</taxon>
        <taxon>Pleurodeles</taxon>
    </lineage>
</organism>
<proteinExistence type="predicted"/>
<keyword evidence="1" id="KW-0812">Transmembrane</keyword>
<dbReference type="EMBL" id="JANPWB010000002">
    <property type="protein sequence ID" value="KAJ1206148.1"/>
    <property type="molecule type" value="Genomic_DNA"/>
</dbReference>
<evidence type="ECO:0000256" key="1">
    <source>
        <dbReference type="SAM" id="Phobius"/>
    </source>
</evidence>
<protein>
    <submittedName>
        <fullName evidence="2">Uncharacterized protein</fullName>
    </submittedName>
</protein>
<gene>
    <name evidence="2" type="ORF">NDU88_001557</name>
</gene>
<evidence type="ECO:0000313" key="3">
    <source>
        <dbReference type="Proteomes" id="UP001066276"/>
    </source>
</evidence>